<feature type="compositionally biased region" description="Basic and acidic residues" evidence="1">
    <location>
        <begin position="127"/>
        <end position="151"/>
    </location>
</feature>
<dbReference type="PANTHER" id="PTHR33429">
    <property type="entry name" value="OS02G0708000 PROTEIN-RELATED"/>
    <property type="match status" value="1"/>
</dbReference>
<comment type="caution">
    <text evidence="3">The sequence shown here is derived from an EMBL/GenBank/DDBJ whole genome shotgun (WGS) entry which is preliminary data.</text>
</comment>
<reference evidence="3 4" key="1">
    <citation type="submission" date="2024-01" db="EMBL/GenBank/DDBJ databases">
        <title>Genome assemblies of Stephania.</title>
        <authorList>
            <person name="Yang L."/>
        </authorList>
    </citation>
    <scope>NUCLEOTIDE SEQUENCE [LARGE SCALE GENOMIC DNA]</scope>
    <source>
        <strain evidence="3">QJT</strain>
        <tissue evidence="3">Leaf</tissue>
    </source>
</reference>
<evidence type="ECO:0000313" key="3">
    <source>
        <dbReference type="EMBL" id="KAK9117158.1"/>
    </source>
</evidence>
<sequence length="160" mass="17787">MSYMPPPVVFYPSSESTATQPQATSHSNDSFTPVFVVLAVIVVLLGSSCCIGQVCARRVAKPKSSKKQHDQQHPKSKKQHEQPQSKAKKNKHNFDDGEDDIEFGFKNKRVPSAKAAYHDIPLVMPTKEPRHPKNGGHEAKREVRFVEHGGEPKACTWSEG</sequence>
<evidence type="ECO:0008006" key="5">
    <source>
        <dbReference type="Google" id="ProtNLM"/>
    </source>
</evidence>
<evidence type="ECO:0000256" key="2">
    <source>
        <dbReference type="SAM" id="Phobius"/>
    </source>
</evidence>
<keyword evidence="2" id="KW-0472">Membrane</keyword>
<gene>
    <name evidence="3" type="ORF">Sjap_016105</name>
</gene>
<keyword evidence="4" id="KW-1185">Reference proteome</keyword>
<protein>
    <recommendedName>
        <fullName evidence="5">Transmembrane protein</fullName>
    </recommendedName>
</protein>
<feature type="transmembrane region" description="Helical" evidence="2">
    <location>
        <begin position="34"/>
        <end position="56"/>
    </location>
</feature>
<keyword evidence="2" id="KW-1133">Transmembrane helix</keyword>
<dbReference type="AlphaFoldDB" id="A0AAP0NS15"/>
<feature type="region of interest" description="Disordered" evidence="1">
    <location>
        <begin position="60"/>
        <end position="102"/>
    </location>
</feature>
<dbReference type="Proteomes" id="UP001417504">
    <property type="component" value="Unassembled WGS sequence"/>
</dbReference>
<feature type="region of interest" description="Disordered" evidence="1">
    <location>
        <begin position="116"/>
        <end position="160"/>
    </location>
</feature>
<evidence type="ECO:0000313" key="4">
    <source>
        <dbReference type="Proteomes" id="UP001417504"/>
    </source>
</evidence>
<proteinExistence type="predicted"/>
<feature type="compositionally biased region" description="Basic and acidic residues" evidence="1">
    <location>
        <begin position="67"/>
        <end position="83"/>
    </location>
</feature>
<name>A0AAP0NS15_9MAGN</name>
<organism evidence="3 4">
    <name type="scientific">Stephania japonica</name>
    <dbReference type="NCBI Taxonomy" id="461633"/>
    <lineage>
        <taxon>Eukaryota</taxon>
        <taxon>Viridiplantae</taxon>
        <taxon>Streptophyta</taxon>
        <taxon>Embryophyta</taxon>
        <taxon>Tracheophyta</taxon>
        <taxon>Spermatophyta</taxon>
        <taxon>Magnoliopsida</taxon>
        <taxon>Ranunculales</taxon>
        <taxon>Menispermaceae</taxon>
        <taxon>Menispermoideae</taxon>
        <taxon>Cissampelideae</taxon>
        <taxon>Stephania</taxon>
    </lineage>
</organism>
<keyword evidence="2" id="KW-0812">Transmembrane</keyword>
<evidence type="ECO:0000256" key="1">
    <source>
        <dbReference type="SAM" id="MobiDB-lite"/>
    </source>
</evidence>
<accession>A0AAP0NS15</accession>
<dbReference type="PANTHER" id="PTHR33429:SF7">
    <property type="entry name" value="OS02G0708000 PROTEIN"/>
    <property type="match status" value="1"/>
</dbReference>
<dbReference type="EMBL" id="JBBNAE010000006">
    <property type="protein sequence ID" value="KAK9117158.1"/>
    <property type="molecule type" value="Genomic_DNA"/>
</dbReference>